<dbReference type="InterPro" id="IPR011422">
    <property type="entry name" value="BRAP2/ETP1_RRM"/>
</dbReference>
<evidence type="ECO:0000256" key="1">
    <source>
        <dbReference type="ARBA" id="ARBA00004123"/>
    </source>
</evidence>
<keyword evidence="11" id="KW-0539">Nucleus</keyword>
<dbReference type="InterPro" id="IPR019956">
    <property type="entry name" value="Ubiquitin_dom"/>
</dbReference>
<dbReference type="PRINTS" id="PR00348">
    <property type="entry name" value="UBIQUITIN"/>
</dbReference>
<dbReference type="GO" id="GO:0005634">
    <property type="term" value="C:nucleus"/>
    <property type="evidence" value="ECO:0007669"/>
    <property type="project" value="UniProtKB-SubCell"/>
</dbReference>
<feature type="compositionally biased region" description="Polar residues" evidence="14">
    <location>
        <begin position="784"/>
        <end position="793"/>
    </location>
</feature>
<evidence type="ECO:0000256" key="6">
    <source>
        <dbReference type="ARBA" id="ARBA00022723"/>
    </source>
</evidence>
<evidence type="ECO:0000256" key="3">
    <source>
        <dbReference type="ARBA" id="ARBA00008430"/>
    </source>
</evidence>
<comment type="caution">
    <text evidence="18">The sequence shown here is derived from an EMBL/GenBank/DDBJ whole genome shotgun (WGS) entry which is preliminary data.</text>
</comment>
<dbReference type="SUPFAM" id="SSF54236">
    <property type="entry name" value="Ubiquitin-like"/>
    <property type="match status" value="3"/>
</dbReference>
<dbReference type="PANTHER" id="PTHR24007">
    <property type="entry name" value="BRCA1-ASSOCIATED PROTEIN"/>
    <property type="match status" value="1"/>
</dbReference>
<evidence type="ECO:0000256" key="10">
    <source>
        <dbReference type="ARBA" id="ARBA00022843"/>
    </source>
</evidence>
<evidence type="ECO:0008006" key="20">
    <source>
        <dbReference type="Google" id="ProtNLM"/>
    </source>
</evidence>
<dbReference type="SMART" id="SM00290">
    <property type="entry name" value="ZnF_UBP"/>
    <property type="match status" value="1"/>
</dbReference>
<evidence type="ECO:0000256" key="14">
    <source>
        <dbReference type="SAM" id="MobiDB-lite"/>
    </source>
</evidence>
<evidence type="ECO:0000256" key="2">
    <source>
        <dbReference type="ARBA" id="ARBA00004496"/>
    </source>
</evidence>
<dbReference type="SUPFAM" id="SSF57850">
    <property type="entry name" value="RING/U-box"/>
    <property type="match status" value="2"/>
</dbReference>
<dbReference type="Gene3D" id="3.10.20.90">
    <property type="entry name" value="Phosphatidylinositol 3-kinase Catalytic Subunit, Chain A, domain 1"/>
    <property type="match status" value="4"/>
</dbReference>
<dbReference type="OrthoDB" id="273556at2759"/>
<dbReference type="PROSITE" id="PS50053">
    <property type="entry name" value="UBIQUITIN_2"/>
    <property type="match status" value="3"/>
</dbReference>
<dbReference type="InterPro" id="IPR001841">
    <property type="entry name" value="Znf_RING"/>
</dbReference>
<feature type="domain" description="UBP-type" evidence="17">
    <location>
        <begin position="488"/>
        <end position="594"/>
    </location>
</feature>
<comment type="similarity">
    <text evidence="3">Belongs to the ubiquitin family.</text>
</comment>
<keyword evidence="5" id="KW-1017">Isopeptide bond</keyword>
<evidence type="ECO:0000259" key="16">
    <source>
        <dbReference type="PROSITE" id="PS50089"/>
    </source>
</evidence>
<dbReference type="InterPro" id="IPR019954">
    <property type="entry name" value="Ubiquitin_CS"/>
</dbReference>
<name>A0A9N8KLX2_9PEZI</name>
<dbReference type="SMART" id="SM00213">
    <property type="entry name" value="UBQ"/>
    <property type="match status" value="3"/>
</dbReference>
<feature type="region of interest" description="Disordered" evidence="14">
    <location>
        <begin position="415"/>
        <end position="443"/>
    </location>
</feature>
<gene>
    <name evidence="18" type="ORF">AWRI4620_LOCUS3541</name>
</gene>
<keyword evidence="19" id="KW-1185">Reference proteome</keyword>
<dbReference type="CDD" id="cd16457">
    <property type="entry name" value="RING-H2_BRAP2"/>
    <property type="match status" value="1"/>
</dbReference>
<dbReference type="FunFam" id="3.10.20.90:FF:000469">
    <property type="entry name" value="Polyubiquitin-C"/>
    <property type="match status" value="1"/>
</dbReference>
<dbReference type="InterPro" id="IPR001607">
    <property type="entry name" value="Znf_UBP"/>
</dbReference>
<dbReference type="PROSITE" id="PS50089">
    <property type="entry name" value="ZF_RING_2"/>
    <property type="match status" value="1"/>
</dbReference>
<feature type="region of interest" description="Disordered" evidence="14">
    <location>
        <begin position="768"/>
        <end position="793"/>
    </location>
</feature>
<evidence type="ECO:0000259" key="17">
    <source>
        <dbReference type="PROSITE" id="PS50271"/>
    </source>
</evidence>
<dbReference type="PROSITE" id="PS00299">
    <property type="entry name" value="UBIQUITIN_1"/>
    <property type="match status" value="2"/>
</dbReference>
<evidence type="ECO:0000256" key="11">
    <source>
        <dbReference type="ARBA" id="ARBA00023242"/>
    </source>
</evidence>
<evidence type="ECO:0000256" key="13">
    <source>
        <dbReference type="SAM" id="Coils"/>
    </source>
</evidence>
<reference evidence="18" key="1">
    <citation type="submission" date="2020-06" db="EMBL/GenBank/DDBJ databases">
        <authorList>
            <person name="Onetto C."/>
        </authorList>
    </citation>
    <scope>NUCLEOTIDE SEQUENCE</scope>
</reference>
<dbReference type="EMBL" id="CAINUL010000003">
    <property type="protein sequence ID" value="CAD0109286.1"/>
    <property type="molecule type" value="Genomic_DNA"/>
</dbReference>
<dbReference type="CDD" id="cd01803">
    <property type="entry name" value="Ubl_ubiquitin"/>
    <property type="match status" value="2"/>
</dbReference>
<feature type="domain" description="Ubiquitin-like" evidence="15">
    <location>
        <begin position="165"/>
        <end position="212"/>
    </location>
</feature>
<feature type="domain" description="RING-type" evidence="16">
    <location>
        <begin position="452"/>
        <end position="491"/>
    </location>
</feature>
<dbReference type="Pfam" id="PF00240">
    <property type="entry name" value="ubiquitin"/>
    <property type="match status" value="3"/>
</dbReference>
<evidence type="ECO:0000259" key="15">
    <source>
        <dbReference type="PROSITE" id="PS50053"/>
    </source>
</evidence>
<keyword evidence="6" id="KW-0479">Metal-binding</keyword>
<accession>A0A9N8KLX2</accession>
<dbReference type="InterPro" id="IPR034931">
    <property type="entry name" value="ETP1_RRM"/>
</dbReference>
<dbReference type="GO" id="GO:0016567">
    <property type="term" value="P:protein ubiquitination"/>
    <property type="evidence" value="ECO:0007669"/>
    <property type="project" value="TreeGrafter"/>
</dbReference>
<evidence type="ECO:0000256" key="12">
    <source>
        <dbReference type="PROSITE-ProRule" id="PRU00502"/>
    </source>
</evidence>
<dbReference type="GO" id="GO:0007265">
    <property type="term" value="P:Ras protein signal transduction"/>
    <property type="evidence" value="ECO:0007669"/>
    <property type="project" value="TreeGrafter"/>
</dbReference>
<dbReference type="InterPro" id="IPR000626">
    <property type="entry name" value="Ubiquitin-like_dom"/>
</dbReference>
<proteinExistence type="inferred from homology"/>
<keyword evidence="10" id="KW-0832">Ubl conjugation</keyword>
<dbReference type="CDD" id="cd12717">
    <property type="entry name" value="RRM_ETP1"/>
    <property type="match status" value="1"/>
</dbReference>
<dbReference type="SMART" id="SM00184">
    <property type="entry name" value="RING"/>
    <property type="match status" value="1"/>
</dbReference>
<organism evidence="18 19">
    <name type="scientific">Aureobasidium uvarum</name>
    <dbReference type="NCBI Taxonomy" id="2773716"/>
    <lineage>
        <taxon>Eukaryota</taxon>
        <taxon>Fungi</taxon>
        <taxon>Dikarya</taxon>
        <taxon>Ascomycota</taxon>
        <taxon>Pezizomycotina</taxon>
        <taxon>Dothideomycetes</taxon>
        <taxon>Dothideomycetidae</taxon>
        <taxon>Dothideales</taxon>
        <taxon>Saccotheciaceae</taxon>
        <taxon>Aureobasidium</taxon>
    </lineage>
</organism>
<dbReference type="AlphaFoldDB" id="A0A9N8KLX2"/>
<keyword evidence="9" id="KW-0862">Zinc</keyword>
<feature type="domain" description="Ubiquitin-like" evidence="15">
    <location>
        <begin position="1"/>
        <end position="76"/>
    </location>
</feature>
<keyword evidence="13" id="KW-0175">Coiled coil</keyword>
<evidence type="ECO:0000256" key="4">
    <source>
        <dbReference type="ARBA" id="ARBA00022490"/>
    </source>
</evidence>
<dbReference type="PROSITE" id="PS50271">
    <property type="entry name" value="ZF_UBP"/>
    <property type="match status" value="1"/>
</dbReference>
<keyword evidence="4" id="KW-0963">Cytoplasm</keyword>
<comment type="subcellular location">
    <subcellularLocation>
        <location evidence="2">Cytoplasm</location>
    </subcellularLocation>
    <subcellularLocation>
        <location evidence="1">Nucleus</location>
    </subcellularLocation>
</comment>
<dbReference type="GO" id="GO:0061630">
    <property type="term" value="F:ubiquitin protein ligase activity"/>
    <property type="evidence" value="ECO:0007669"/>
    <property type="project" value="TreeGrafter"/>
</dbReference>
<evidence type="ECO:0000256" key="9">
    <source>
        <dbReference type="ARBA" id="ARBA00022833"/>
    </source>
</evidence>
<evidence type="ECO:0000313" key="18">
    <source>
        <dbReference type="EMBL" id="CAD0109286.1"/>
    </source>
</evidence>
<evidence type="ECO:0000256" key="7">
    <source>
        <dbReference type="ARBA" id="ARBA00022737"/>
    </source>
</evidence>
<dbReference type="Pfam" id="PF02148">
    <property type="entry name" value="zf-UBP"/>
    <property type="match status" value="1"/>
</dbReference>
<dbReference type="FunFam" id="3.10.20.90:FF:000004">
    <property type="entry name" value="Polyubiquitin Ubiquitin"/>
    <property type="match status" value="2"/>
</dbReference>
<feature type="coiled-coil region" evidence="13">
    <location>
        <begin position="681"/>
        <end position="750"/>
    </location>
</feature>
<sequence>MQIFVKTLTGKTITLEVESSDTIDNVKSKIQDKEGIPPDQQRLIFAGKQLEDGRTLSDYNIQKESTLHLVLRLRGGMQIFVKTLTGKTITLEVESSDTIDNVKSKIQDKEGIPPDQQRLIFAGKQLEDGRTLSDYNIQKESTLHLVLRLRGGMQIFVKTLTGKTITLEVESSDTIDNRLIFAGKQLEDGRTLSDYNIQKESTLHLVLRLRGASAHGDALLLPERNVALKEPASPTVPPKKASSEAATRDWRYGPVTIESIDMEPTSTKLPSTGLHTKAAYVPSTPKATDVGWGVVHLYRDSQETAALDHKHVKDDVDFDPQQCTTLCILAVPSWMMPSDLLGFVGDQAREDVSHFRLIRTGRANKYMVLMKFRQAKKAREWQKLWNGKLFSAMENCHVVFIKSVEFLTPDSDASDPAAFPQNTQDPFTKSSNSLSAKPHAPPTPSLVELPTCPVCLERMDETTGLLTILCQHVFHCACLEKWRGSGCPVCRYTQSPSFTFPYPRPGHPDIQTEVEPACTVCATTTNLWICLICGNTGCGRYDSAHAFAHWEATSHCYAMDINSQHVWDYAGDGYVHRLIQNKPDSKLIDLPARRHPNAAFRAEADDNVPREKMENMANEYTYLLTSQLDSQRRYYEGQLERAVDKASIASAKAEDAARACTALAEEMAVLRVQNQDHAGSLSRMEKRFEKATSRAEKFEKMARDMSTQLREEKTMNEGLLQRIHAAEAKAKQSQQDTEQMKLEKAELEEMNHDLTMFISSQEKVKELQAQGEEVVNGSAFAPEQQPQQGKKEG</sequence>
<dbReference type="PANTHER" id="PTHR24007:SF7">
    <property type="entry name" value="BRCA1-ASSOCIATED PROTEIN"/>
    <property type="match status" value="1"/>
</dbReference>
<dbReference type="GO" id="GO:0008270">
    <property type="term" value="F:zinc ion binding"/>
    <property type="evidence" value="ECO:0007669"/>
    <property type="project" value="UniProtKB-KW"/>
</dbReference>
<feature type="domain" description="Ubiquitin-like" evidence="15">
    <location>
        <begin position="77"/>
        <end position="152"/>
    </location>
</feature>
<dbReference type="Proteomes" id="UP000745764">
    <property type="component" value="Unassembled WGS sequence"/>
</dbReference>
<dbReference type="Pfam" id="PF13639">
    <property type="entry name" value="zf-RING_2"/>
    <property type="match status" value="1"/>
</dbReference>
<evidence type="ECO:0000256" key="8">
    <source>
        <dbReference type="ARBA" id="ARBA00022771"/>
    </source>
</evidence>
<dbReference type="InterPro" id="IPR013083">
    <property type="entry name" value="Znf_RING/FYVE/PHD"/>
</dbReference>
<keyword evidence="8 12" id="KW-0863">Zinc-finger</keyword>
<protein>
    <recommendedName>
        <fullName evidence="20">Zf-UBP-domain-containing protein</fullName>
    </recommendedName>
</protein>
<feature type="compositionally biased region" description="Polar residues" evidence="14">
    <location>
        <begin position="420"/>
        <end position="435"/>
    </location>
</feature>
<dbReference type="InterPro" id="IPR047243">
    <property type="entry name" value="RING-H2_BRAP2"/>
</dbReference>
<dbReference type="Pfam" id="PF07576">
    <property type="entry name" value="BRAP2"/>
    <property type="match status" value="1"/>
</dbReference>
<dbReference type="Gene3D" id="3.30.40.10">
    <property type="entry name" value="Zinc/RING finger domain, C3HC4 (zinc finger)"/>
    <property type="match status" value="2"/>
</dbReference>
<dbReference type="GO" id="GO:0005737">
    <property type="term" value="C:cytoplasm"/>
    <property type="evidence" value="ECO:0007669"/>
    <property type="project" value="UniProtKB-SubCell"/>
</dbReference>
<evidence type="ECO:0000256" key="5">
    <source>
        <dbReference type="ARBA" id="ARBA00022499"/>
    </source>
</evidence>
<evidence type="ECO:0000313" key="19">
    <source>
        <dbReference type="Proteomes" id="UP000745764"/>
    </source>
</evidence>
<dbReference type="InterPro" id="IPR029071">
    <property type="entry name" value="Ubiquitin-like_domsf"/>
</dbReference>
<keyword evidence="7" id="KW-0677">Repeat</keyword>